<dbReference type="EMBL" id="BART01036173">
    <property type="protein sequence ID" value="GAH08262.1"/>
    <property type="molecule type" value="Genomic_DNA"/>
</dbReference>
<gene>
    <name evidence="1" type="ORF">S01H4_61117</name>
</gene>
<dbReference type="SUPFAM" id="SSF75169">
    <property type="entry name" value="DsrEFH-like"/>
    <property type="match status" value="1"/>
</dbReference>
<dbReference type="InterPro" id="IPR003787">
    <property type="entry name" value="Sulphur_relay_DsrE/F-like"/>
</dbReference>
<proteinExistence type="predicted"/>
<reference evidence="1" key="1">
    <citation type="journal article" date="2014" name="Front. Microbiol.">
        <title>High frequency of phylogenetically diverse reductive dehalogenase-homologous genes in deep subseafloor sedimentary metagenomes.</title>
        <authorList>
            <person name="Kawai M."/>
            <person name="Futagami T."/>
            <person name="Toyoda A."/>
            <person name="Takaki Y."/>
            <person name="Nishi S."/>
            <person name="Hori S."/>
            <person name="Arai W."/>
            <person name="Tsubouchi T."/>
            <person name="Morono Y."/>
            <person name="Uchiyama I."/>
            <person name="Ito T."/>
            <person name="Fujiyama A."/>
            <person name="Inagaki F."/>
            <person name="Takami H."/>
        </authorList>
    </citation>
    <scope>NUCLEOTIDE SEQUENCE</scope>
    <source>
        <strain evidence="1">Expedition CK06-06</strain>
    </source>
</reference>
<sequence>MATGLLAVGDIEDCKVVFMKDAIYFLNKNLNPEAINADPFTNIMRLIELSELKIFIHDEALDIAGMAVSDLISSENIKVINIEQISKLILEADMTFKY</sequence>
<dbReference type="InterPro" id="IPR027396">
    <property type="entry name" value="DsrEFH-like"/>
</dbReference>
<organism evidence="1">
    <name type="scientific">marine sediment metagenome</name>
    <dbReference type="NCBI Taxonomy" id="412755"/>
    <lineage>
        <taxon>unclassified sequences</taxon>
        <taxon>metagenomes</taxon>
        <taxon>ecological metagenomes</taxon>
    </lineage>
</organism>
<dbReference type="Pfam" id="PF02635">
    <property type="entry name" value="DsrE"/>
    <property type="match status" value="1"/>
</dbReference>
<dbReference type="Gene3D" id="3.40.1260.10">
    <property type="entry name" value="DsrEFH-like"/>
    <property type="match status" value="1"/>
</dbReference>
<dbReference type="AlphaFoldDB" id="X1CKL1"/>
<accession>X1CKL1</accession>
<evidence type="ECO:0000313" key="1">
    <source>
        <dbReference type="EMBL" id="GAH08262.1"/>
    </source>
</evidence>
<name>X1CKL1_9ZZZZ</name>
<protein>
    <submittedName>
        <fullName evidence="1">Uncharacterized protein</fullName>
    </submittedName>
</protein>
<comment type="caution">
    <text evidence="1">The sequence shown here is derived from an EMBL/GenBank/DDBJ whole genome shotgun (WGS) entry which is preliminary data.</text>
</comment>